<keyword evidence="3" id="KW-0645">Protease</keyword>
<keyword evidence="9" id="KW-0472">Membrane</keyword>
<dbReference type="InterPro" id="IPR036950">
    <property type="entry name" value="PBP_transglycosylase"/>
</dbReference>
<sequence>MPQRIEPGFNSAPLLKRKDFSSTREERHLSNPAVKRRYWPWLLAFALLLLLLAAWQETRTSFYQSQLLHRLGQKLSSELQPGPSSAIHFPESGPYNQQRGYSLAEQWQERLAQRGFEVVQQQKFSPTLLRYSQMGFFPPYEEKQQTGLLLRDCQQQTIYQFSYPQRQFASLLDMPPLLPELLTYIENKSLLTAPSPFHNPAIEWPRLGAALLSQSQQWLGHNGNASGGGSTLATQLEKYRHSPAGRTHSVGDKFKQMLSASIRAYKDSPVTAAHRQRLVLHYLNTVPLAAAPGYGEVHGIPDGLWAWFGADYRQVSHLLTELEATRETATALNQVLALMIAQRRPSFYLLQGHQQLQQLVQLYLQLLTVDGVISQQLADLASRTPLKIDPKPWVSQHSNDDSKASHLVRQQLDQLLRVSPYQSDRLDLIVDSSLHLGLQQELGAFLQQLRNPEQAAHHGIIGHRLLTPAQAAQVEYSFVLFERQPQGYQLRVQTDTSAAAFDLNSQSKLELGSTAKLRVLVTYLEIVAELYQRYAGEPAAELGFLNIAPQDHISRWVIDTLLSFPDIELKQLLDFAMERRYSANPAESFFTGGGLHSFGNFMAEDNQRNPTVLEATQESINLPFVRLLRDIISYSIYHKDTQGDRLLESDDDQRRALYLSHFADREGVAYLQQFWRKHRQHDAEQRLQLLQQTSRQRPDRLAAIYLWLFPDASVQQLDDYLARESTGGVSSNQLQRWHRSFSARQLSLPDQAYHARVHPLELWLVGTLQQQPELSWQELVTLSASSRQEVYQWLFRTRHRSARDNRIGIMLEVEAFWDLHYRWQQLGYPFDHLVPSLATALGSSGDRPAALAELMAIIMNDGLRYPNQALNALTLGKNTPYHTRWHQSATLGIRVMEPEVAAVLRQVLHQVVQDGTGRRLQGAYSQLGLAGGKTGTGDNRITTVDSRGNRIDQRSLNRTATLVFYLGPNYFGTLTAYAAGSQAGELRFTSALPVQVLKSMEPLLQPYLLEQACLSSADANMRATEYAPVP</sequence>
<dbReference type="SUPFAM" id="SSF53955">
    <property type="entry name" value="Lysozyme-like"/>
    <property type="match status" value="1"/>
</dbReference>
<dbReference type="Pfam" id="PF00912">
    <property type="entry name" value="Transgly"/>
    <property type="match status" value="1"/>
</dbReference>
<comment type="catalytic activity">
    <reaction evidence="8">
        <text>[GlcNAc-(1-&gt;4)-Mur2Ac(oyl-L-Ala-gamma-D-Glu-L-Lys-D-Ala-D-Ala)](n)-di-trans,octa-cis-undecaprenyl diphosphate + beta-D-GlcNAc-(1-&gt;4)-Mur2Ac(oyl-L-Ala-gamma-D-Glu-L-Lys-D-Ala-D-Ala)-di-trans,octa-cis-undecaprenyl diphosphate = [GlcNAc-(1-&gt;4)-Mur2Ac(oyl-L-Ala-gamma-D-Glu-L-Lys-D-Ala-D-Ala)](n+1)-di-trans,octa-cis-undecaprenyl diphosphate + di-trans,octa-cis-undecaprenyl diphosphate + H(+)</text>
        <dbReference type="Rhea" id="RHEA:23708"/>
        <dbReference type="Rhea" id="RHEA-COMP:9602"/>
        <dbReference type="Rhea" id="RHEA-COMP:9603"/>
        <dbReference type="ChEBI" id="CHEBI:15378"/>
        <dbReference type="ChEBI" id="CHEBI:58405"/>
        <dbReference type="ChEBI" id="CHEBI:60033"/>
        <dbReference type="ChEBI" id="CHEBI:78435"/>
        <dbReference type="EC" id="2.4.99.28"/>
    </reaction>
</comment>
<dbReference type="EC" id="2.4.99.28" evidence="7"/>
<evidence type="ECO:0000256" key="6">
    <source>
        <dbReference type="ARBA" id="ARBA00023268"/>
    </source>
</evidence>
<dbReference type="PANTHER" id="PTHR32282">
    <property type="entry name" value="BINDING PROTEIN TRANSPEPTIDASE, PUTATIVE-RELATED"/>
    <property type="match status" value="1"/>
</dbReference>
<dbReference type="EMBL" id="JAUZVY010000004">
    <property type="protein sequence ID" value="MDP4529478.1"/>
    <property type="molecule type" value="Genomic_DNA"/>
</dbReference>
<evidence type="ECO:0000256" key="5">
    <source>
        <dbReference type="ARBA" id="ARBA00022679"/>
    </source>
</evidence>
<evidence type="ECO:0000256" key="4">
    <source>
        <dbReference type="ARBA" id="ARBA00022676"/>
    </source>
</evidence>
<dbReference type="InterPro" id="IPR012338">
    <property type="entry name" value="Beta-lactam/transpept-like"/>
</dbReference>
<gene>
    <name evidence="11" type="ORF">Q3O59_10625</name>
</gene>
<keyword evidence="12" id="KW-1185">Reference proteome</keyword>
<keyword evidence="9" id="KW-0812">Transmembrane</keyword>
<evidence type="ECO:0000256" key="9">
    <source>
        <dbReference type="SAM" id="Phobius"/>
    </source>
</evidence>
<dbReference type="SUPFAM" id="SSF56601">
    <property type="entry name" value="beta-lactamase/transpeptidase-like"/>
    <property type="match status" value="1"/>
</dbReference>
<proteinExistence type="predicted"/>
<feature type="domain" description="Glycosyl transferase family 51" evidence="10">
    <location>
        <begin position="156"/>
        <end position="351"/>
    </location>
</feature>
<evidence type="ECO:0000313" key="11">
    <source>
        <dbReference type="EMBL" id="MDP4529478.1"/>
    </source>
</evidence>
<evidence type="ECO:0000256" key="8">
    <source>
        <dbReference type="ARBA" id="ARBA00049902"/>
    </source>
</evidence>
<keyword evidence="6" id="KW-0511">Multifunctional enzyme</keyword>
<comment type="caution">
    <text evidence="11">The sequence shown here is derived from an EMBL/GenBank/DDBJ whole genome shotgun (WGS) entry which is preliminary data.</text>
</comment>
<dbReference type="Gene3D" id="3.40.710.10">
    <property type="entry name" value="DD-peptidase/beta-lactamase superfamily"/>
    <property type="match status" value="1"/>
</dbReference>
<name>A0ABT9GR85_9GAMM</name>
<dbReference type="PANTHER" id="PTHR32282:SF24">
    <property type="entry name" value="GLYCOSYL TRANSFERASE FAMILY 51 DOMAIN-CONTAINING PROTEIN"/>
    <property type="match status" value="1"/>
</dbReference>
<protein>
    <recommendedName>
        <fullName evidence="7">peptidoglycan glycosyltransferase</fullName>
        <ecNumber evidence="7">2.4.99.28</ecNumber>
    </recommendedName>
</protein>
<evidence type="ECO:0000256" key="1">
    <source>
        <dbReference type="ARBA" id="ARBA00004752"/>
    </source>
</evidence>
<reference evidence="11 12" key="1">
    <citation type="submission" date="2023-08" db="EMBL/GenBank/DDBJ databases">
        <authorList>
            <person name="Joshi A."/>
            <person name="Thite S."/>
        </authorList>
    </citation>
    <scope>NUCLEOTIDE SEQUENCE [LARGE SCALE GENOMIC DNA]</scope>
    <source>
        <strain evidence="11 12">1E1</strain>
    </source>
</reference>
<evidence type="ECO:0000256" key="3">
    <source>
        <dbReference type="ARBA" id="ARBA00022670"/>
    </source>
</evidence>
<dbReference type="Proteomes" id="UP001236258">
    <property type="component" value="Unassembled WGS sequence"/>
</dbReference>
<keyword evidence="5" id="KW-0808">Transferase</keyword>
<evidence type="ECO:0000313" key="12">
    <source>
        <dbReference type="Proteomes" id="UP001236258"/>
    </source>
</evidence>
<dbReference type="InterPro" id="IPR001264">
    <property type="entry name" value="Glyco_trans_51"/>
</dbReference>
<evidence type="ECO:0000259" key="10">
    <source>
        <dbReference type="Pfam" id="PF00912"/>
    </source>
</evidence>
<keyword evidence="4" id="KW-0328">Glycosyltransferase</keyword>
<organism evidence="11 12">
    <name type="scientific">Alkalimonas delamerensis</name>
    <dbReference type="NCBI Taxonomy" id="265981"/>
    <lineage>
        <taxon>Bacteria</taxon>
        <taxon>Pseudomonadati</taxon>
        <taxon>Pseudomonadota</taxon>
        <taxon>Gammaproteobacteria</taxon>
        <taxon>Alkalimonas</taxon>
    </lineage>
</organism>
<keyword evidence="2" id="KW-0121">Carboxypeptidase</keyword>
<keyword evidence="9" id="KW-1133">Transmembrane helix</keyword>
<evidence type="ECO:0000256" key="2">
    <source>
        <dbReference type="ARBA" id="ARBA00022645"/>
    </source>
</evidence>
<dbReference type="Gene3D" id="1.10.3810.10">
    <property type="entry name" value="Biosynthetic peptidoglycan transglycosylase-like"/>
    <property type="match status" value="1"/>
</dbReference>
<evidence type="ECO:0000256" key="7">
    <source>
        <dbReference type="ARBA" id="ARBA00044770"/>
    </source>
</evidence>
<accession>A0ABT9GR85</accession>
<keyword evidence="3" id="KW-0378">Hydrolase</keyword>
<feature type="transmembrane region" description="Helical" evidence="9">
    <location>
        <begin position="38"/>
        <end position="55"/>
    </location>
</feature>
<dbReference type="RefSeq" id="WP_305945562.1">
    <property type="nucleotide sequence ID" value="NZ_JAUZVY010000004.1"/>
</dbReference>
<comment type="pathway">
    <text evidence="1">Cell wall biogenesis; peptidoglycan biosynthesis.</text>
</comment>
<dbReference type="InterPro" id="IPR050396">
    <property type="entry name" value="Glycosyltr_51/Transpeptidase"/>
</dbReference>
<dbReference type="InterPro" id="IPR023346">
    <property type="entry name" value="Lysozyme-like_dom_sf"/>
</dbReference>